<dbReference type="RefSeq" id="XP_031078277.1">
    <property type="nucleotide sequence ID" value="XM_031227885.1"/>
</dbReference>
<reference evidence="4" key="1">
    <citation type="journal article" date="2016" name="Genome Biol. Evol.">
        <title>Comparative 'omics' of the Fusarium fujikuroi species complex highlights differences in genetic potential and metabolite synthesis.</title>
        <authorList>
            <person name="Niehaus E.-M."/>
            <person name="Muensterkoetter M."/>
            <person name="Proctor R.H."/>
            <person name="Brown D.W."/>
            <person name="Sharon A."/>
            <person name="Idan Y."/>
            <person name="Oren-Young L."/>
            <person name="Sieber C.M."/>
            <person name="Novak O."/>
            <person name="Pencik A."/>
            <person name="Tarkowska D."/>
            <person name="Hromadova K."/>
            <person name="Freeman S."/>
            <person name="Maymon M."/>
            <person name="Elazar M."/>
            <person name="Youssef S.A."/>
            <person name="El-Shabrawy E.S.M."/>
            <person name="Shalaby A.B.A."/>
            <person name="Houterman P."/>
            <person name="Brock N.L."/>
            <person name="Burkhardt I."/>
            <person name="Tsavkelova E.A."/>
            <person name="Dickschat J.S."/>
            <person name="Galuszka P."/>
            <person name="Gueldener U."/>
            <person name="Tudzynski B."/>
        </authorList>
    </citation>
    <scope>NUCLEOTIDE SEQUENCE [LARGE SCALE GENOMIC DNA]</scope>
    <source>
        <strain evidence="4">ET1</strain>
    </source>
</reference>
<protein>
    <submittedName>
        <fullName evidence="3">Uncharacterized protein</fullName>
    </submittedName>
</protein>
<keyword evidence="2" id="KW-1133">Transmembrane helix</keyword>
<dbReference type="GeneID" id="42052004"/>
<comment type="caution">
    <text evidence="3">The sequence shown here is derived from an EMBL/GenBank/DDBJ whole genome shotgun (WGS) entry which is preliminary data.</text>
</comment>
<accession>A0A1L7VBN9</accession>
<feature type="transmembrane region" description="Helical" evidence="2">
    <location>
        <begin position="281"/>
        <end position="303"/>
    </location>
</feature>
<evidence type="ECO:0000256" key="1">
    <source>
        <dbReference type="SAM" id="MobiDB-lite"/>
    </source>
</evidence>
<keyword evidence="2" id="KW-0472">Membrane</keyword>
<keyword evidence="2" id="KW-0812">Transmembrane</keyword>
<dbReference type="AlphaFoldDB" id="A0A1L7VBN9"/>
<dbReference type="EMBL" id="FJOF01000003">
    <property type="protein sequence ID" value="CZR37684.1"/>
    <property type="molecule type" value="Genomic_DNA"/>
</dbReference>
<dbReference type="VEuPathDB" id="FungiDB:FPRO_07125"/>
<evidence type="ECO:0000256" key="2">
    <source>
        <dbReference type="SAM" id="Phobius"/>
    </source>
</evidence>
<evidence type="ECO:0000313" key="3">
    <source>
        <dbReference type="EMBL" id="CZR37684.1"/>
    </source>
</evidence>
<proteinExistence type="predicted"/>
<name>A0A1L7VBN9_FUSPR</name>
<gene>
    <name evidence="3" type="ORF">FPRO_07125</name>
</gene>
<feature type="region of interest" description="Disordered" evidence="1">
    <location>
        <begin position="1"/>
        <end position="22"/>
    </location>
</feature>
<evidence type="ECO:0000313" key="4">
    <source>
        <dbReference type="Proteomes" id="UP000183971"/>
    </source>
</evidence>
<feature type="transmembrane region" description="Helical" evidence="2">
    <location>
        <begin position="309"/>
        <end position="330"/>
    </location>
</feature>
<keyword evidence="4" id="KW-1185">Reference proteome</keyword>
<dbReference type="Proteomes" id="UP000183971">
    <property type="component" value="Unassembled WGS sequence"/>
</dbReference>
<sequence length="332" mass="38120">MPSTIYMQDVERQVDPQESKDMPDLRERAGQGCFLCLESHNQGQYAILVPCRRSTKASRIIGCTRNWDCTGDPKPIYEETLPWDSACESDDEIYQRLIDTCYQHLGWWKRWLPYFGITEVLEVNFQFAGFVEPDGRCPIRMNPIDLKTVSEECERIIARHPTDPYFDLNDACLNDSQHSEQCLIGMQEWSQPCIKVEAEEAEQRRKRLLFLSHLKECARNPARANGLYTLEGLAQESCIYDIKGSSQVVLPLSYQKFQGTAWMRGIHFILGWQTDRMHIELPFRVSCAWFGIASIWLSLVLWRGVGGDWGTAFAFAQVVAASVAIIVTYVRS</sequence>
<feature type="compositionally biased region" description="Basic and acidic residues" evidence="1">
    <location>
        <begin position="9"/>
        <end position="22"/>
    </location>
</feature>
<organism evidence="3 4">
    <name type="scientific">Fusarium proliferatum (strain ET1)</name>
    <name type="common">Orchid endophyte fungus</name>
    <dbReference type="NCBI Taxonomy" id="1227346"/>
    <lineage>
        <taxon>Eukaryota</taxon>
        <taxon>Fungi</taxon>
        <taxon>Dikarya</taxon>
        <taxon>Ascomycota</taxon>
        <taxon>Pezizomycotina</taxon>
        <taxon>Sordariomycetes</taxon>
        <taxon>Hypocreomycetidae</taxon>
        <taxon>Hypocreales</taxon>
        <taxon>Nectriaceae</taxon>
        <taxon>Fusarium</taxon>
        <taxon>Fusarium fujikuroi species complex</taxon>
    </lineage>
</organism>